<evidence type="ECO:0000256" key="1">
    <source>
        <dbReference type="SAM" id="MobiDB-lite"/>
    </source>
</evidence>
<dbReference type="Proteomes" id="UP001302602">
    <property type="component" value="Unassembled WGS sequence"/>
</dbReference>
<reference evidence="2" key="1">
    <citation type="journal article" date="2023" name="Mol. Phylogenet. Evol.">
        <title>Genome-scale phylogeny and comparative genomics of the fungal order Sordariales.</title>
        <authorList>
            <person name="Hensen N."/>
            <person name="Bonometti L."/>
            <person name="Westerberg I."/>
            <person name="Brannstrom I.O."/>
            <person name="Guillou S."/>
            <person name="Cros-Aarteil S."/>
            <person name="Calhoun S."/>
            <person name="Haridas S."/>
            <person name="Kuo A."/>
            <person name="Mondo S."/>
            <person name="Pangilinan J."/>
            <person name="Riley R."/>
            <person name="LaButti K."/>
            <person name="Andreopoulos B."/>
            <person name="Lipzen A."/>
            <person name="Chen C."/>
            <person name="Yan M."/>
            <person name="Daum C."/>
            <person name="Ng V."/>
            <person name="Clum A."/>
            <person name="Steindorff A."/>
            <person name="Ohm R.A."/>
            <person name="Martin F."/>
            <person name="Silar P."/>
            <person name="Natvig D.O."/>
            <person name="Lalanne C."/>
            <person name="Gautier V."/>
            <person name="Ament-Velasquez S.L."/>
            <person name="Kruys A."/>
            <person name="Hutchinson M.I."/>
            <person name="Powell A.J."/>
            <person name="Barry K."/>
            <person name="Miller A.N."/>
            <person name="Grigoriev I.V."/>
            <person name="Debuchy R."/>
            <person name="Gladieux P."/>
            <person name="Hiltunen Thoren M."/>
            <person name="Johannesson H."/>
        </authorList>
    </citation>
    <scope>NUCLEOTIDE SEQUENCE</scope>
    <source>
        <strain evidence="2">CBS 731.68</strain>
    </source>
</reference>
<dbReference type="RefSeq" id="XP_062650628.1">
    <property type="nucleotide sequence ID" value="XM_062797368.1"/>
</dbReference>
<proteinExistence type="predicted"/>
<evidence type="ECO:0000313" key="3">
    <source>
        <dbReference type="Proteomes" id="UP001302602"/>
    </source>
</evidence>
<feature type="compositionally biased region" description="Low complexity" evidence="1">
    <location>
        <begin position="124"/>
        <end position="144"/>
    </location>
</feature>
<sequence length="169" mass="17919">MGTPLMTGFPWTGRATVTPVNFTSAGSLQRPPTVHGLCLPPSPRCFQLHVQVLGAADLPISRLAHLARGRPVVFFSGDLFIIHDCYASSPGRLPDLEYTQPNTAPQSPLTPTTASPPVSFSKRSCQPTASSTSASSSCASPLSPSHLALRSVSSDGRLVPDRRLATRQD</sequence>
<comment type="caution">
    <text evidence="2">The sequence shown here is derived from an EMBL/GenBank/DDBJ whole genome shotgun (WGS) entry which is preliminary data.</text>
</comment>
<dbReference type="GeneID" id="87834139"/>
<evidence type="ECO:0000313" key="2">
    <source>
        <dbReference type="EMBL" id="KAK4126857.1"/>
    </source>
</evidence>
<feature type="region of interest" description="Disordered" evidence="1">
    <location>
        <begin position="150"/>
        <end position="169"/>
    </location>
</feature>
<feature type="region of interest" description="Disordered" evidence="1">
    <location>
        <begin position="93"/>
        <end position="144"/>
    </location>
</feature>
<feature type="compositionally biased region" description="Polar residues" evidence="1">
    <location>
        <begin position="99"/>
        <end position="123"/>
    </location>
</feature>
<name>A0AAN6U5I6_9PEZI</name>
<dbReference type="AlphaFoldDB" id="A0AAN6U5I6"/>
<dbReference type="EMBL" id="MU853224">
    <property type="protein sequence ID" value="KAK4126857.1"/>
    <property type="molecule type" value="Genomic_DNA"/>
</dbReference>
<feature type="compositionally biased region" description="Basic and acidic residues" evidence="1">
    <location>
        <begin position="158"/>
        <end position="169"/>
    </location>
</feature>
<organism evidence="2 3">
    <name type="scientific">Parathielavia appendiculata</name>
    <dbReference type="NCBI Taxonomy" id="2587402"/>
    <lineage>
        <taxon>Eukaryota</taxon>
        <taxon>Fungi</taxon>
        <taxon>Dikarya</taxon>
        <taxon>Ascomycota</taxon>
        <taxon>Pezizomycotina</taxon>
        <taxon>Sordariomycetes</taxon>
        <taxon>Sordariomycetidae</taxon>
        <taxon>Sordariales</taxon>
        <taxon>Chaetomiaceae</taxon>
        <taxon>Parathielavia</taxon>
    </lineage>
</organism>
<protein>
    <submittedName>
        <fullName evidence="2">Uncharacterized protein</fullName>
    </submittedName>
</protein>
<gene>
    <name evidence="2" type="ORF">N657DRAFT_703179</name>
</gene>
<keyword evidence="3" id="KW-1185">Reference proteome</keyword>
<reference evidence="2" key="2">
    <citation type="submission" date="2023-05" db="EMBL/GenBank/DDBJ databases">
        <authorList>
            <consortium name="Lawrence Berkeley National Laboratory"/>
            <person name="Steindorff A."/>
            <person name="Hensen N."/>
            <person name="Bonometti L."/>
            <person name="Westerberg I."/>
            <person name="Brannstrom I.O."/>
            <person name="Guillou S."/>
            <person name="Cros-Aarteil S."/>
            <person name="Calhoun S."/>
            <person name="Haridas S."/>
            <person name="Kuo A."/>
            <person name="Mondo S."/>
            <person name="Pangilinan J."/>
            <person name="Riley R."/>
            <person name="Labutti K."/>
            <person name="Andreopoulos B."/>
            <person name="Lipzen A."/>
            <person name="Chen C."/>
            <person name="Yanf M."/>
            <person name="Daum C."/>
            <person name="Ng V."/>
            <person name="Clum A."/>
            <person name="Ohm R."/>
            <person name="Martin F."/>
            <person name="Silar P."/>
            <person name="Natvig D."/>
            <person name="Lalanne C."/>
            <person name="Gautier V."/>
            <person name="Ament-Velasquez S.L."/>
            <person name="Kruys A."/>
            <person name="Hutchinson M.I."/>
            <person name="Powell A.J."/>
            <person name="Barry K."/>
            <person name="Miller A.N."/>
            <person name="Grigoriev I.V."/>
            <person name="Debuchy R."/>
            <person name="Gladieux P."/>
            <person name="Thoren M.H."/>
            <person name="Johannesson H."/>
        </authorList>
    </citation>
    <scope>NUCLEOTIDE SEQUENCE</scope>
    <source>
        <strain evidence="2">CBS 731.68</strain>
    </source>
</reference>
<accession>A0AAN6U5I6</accession>